<evidence type="ECO:0000313" key="3">
    <source>
        <dbReference type="Proteomes" id="UP000499080"/>
    </source>
</evidence>
<comment type="caution">
    <text evidence="2">The sequence shown here is derived from an EMBL/GenBank/DDBJ whole genome shotgun (WGS) entry which is preliminary data.</text>
</comment>
<feature type="region of interest" description="Disordered" evidence="1">
    <location>
        <begin position="40"/>
        <end position="60"/>
    </location>
</feature>
<keyword evidence="3" id="KW-1185">Reference proteome</keyword>
<dbReference type="EMBL" id="BGPR01004309">
    <property type="protein sequence ID" value="GBM98293.1"/>
    <property type="molecule type" value="Genomic_DNA"/>
</dbReference>
<evidence type="ECO:0000256" key="1">
    <source>
        <dbReference type="SAM" id="MobiDB-lite"/>
    </source>
</evidence>
<protein>
    <submittedName>
        <fullName evidence="2">Uncharacterized protein</fullName>
    </submittedName>
</protein>
<sequence>MERLRKYFAEVETYEDADFDNEDNGPEDVLEEIFSDHESFIDHDKKSEEDGDSGNEDVNNLEWFSSKDGLQSWKTKFMENIRCHNIMSRLPGTKEPSKDVRSPLKS</sequence>
<evidence type="ECO:0000313" key="2">
    <source>
        <dbReference type="EMBL" id="GBM98293.1"/>
    </source>
</evidence>
<dbReference type="AlphaFoldDB" id="A0A4Y2K6D4"/>
<name>A0A4Y2K6D4_ARAVE</name>
<proteinExistence type="predicted"/>
<gene>
    <name evidence="2" type="ORF">AVEN_42738_1</name>
</gene>
<accession>A0A4Y2K6D4</accession>
<reference evidence="2 3" key="1">
    <citation type="journal article" date="2019" name="Sci. Rep.">
        <title>Orb-weaving spider Araneus ventricosus genome elucidates the spidroin gene catalogue.</title>
        <authorList>
            <person name="Kono N."/>
            <person name="Nakamura H."/>
            <person name="Ohtoshi R."/>
            <person name="Moran D.A.P."/>
            <person name="Shinohara A."/>
            <person name="Yoshida Y."/>
            <person name="Fujiwara M."/>
            <person name="Mori M."/>
            <person name="Tomita M."/>
            <person name="Arakawa K."/>
        </authorList>
    </citation>
    <scope>NUCLEOTIDE SEQUENCE [LARGE SCALE GENOMIC DNA]</scope>
</reference>
<dbReference type="Proteomes" id="UP000499080">
    <property type="component" value="Unassembled WGS sequence"/>
</dbReference>
<organism evidence="2 3">
    <name type="scientific">Araneus ventricosus</name>
    <name type="common">Orbweaver spider</name>
    <name type="synonym">Epeira ventricosa</name>
    <dbReference type="NCBI Taxonomy" id="182803"/>
    <lineage>
        <taxon>Eukaryota</taxon>
        <taxon>Metazoa</taxon>
        <taxon>Ecdysozoa</taxon>
        <taxon>Arthropoda</taxon>
        <taxon>Chelicerata</taxon>
        <taxon>Arachnida</taxon>
        <taxon>Araneae</taxon>
        <taxon>Araneomorphae</taxon>
        <taxon>Entelegynae</taxon>
        <taxon>Araneoidea</taxon>
        <taxon>Araneidae</taxon>
        <taxon>Araneus</taxon>
    </lineage>
</organism>